<dbReference type="AlphaFoldDB" id="A0A223HXG0"/>
<protein>
    <submittedName>
        <fullName evidence="2">G-D-S-L family lipolytic protein</fullName>
    </submittedName>
</protein>
<gene>
    <name evidence="2" type="ORF">Thert_01061</name>
</gene>
<dbReference type="InterPro" id="IPR036514">
    <property type="entry name" value="SGNH_hydro_sf"/>
</dbReference>
<name>A0A223HXG0_THETR</name>
<proteinExistence type="predicted"/>
<dbReference type="Gene3D" id="3.40.50.1110">
    <property type="entry name" value="SGNH hydrolase"/>
    <property type="match status" value="1"/>
</dbReference>
<dbReference type="CDD" id="cd00229">
    <property type="entry name" value="SGNH_hydrolase"/>
    <property type="match status" value="1"/>
</dbReference>
<dbReference type="GO" id="GO:0004622">
    <property type="term" value="F:phosphatidylcholine lysophospholipase activity"/>
    <property type="evidence" value="ECO:0007669"/>
    <property type="project" value="TreeGrafter"/>
</dbReference>
<dbReference type="InterPro" id="IPR051532">
    <property type="entry name" value="Ester_Hydrolysis_Enzymes"/>
</dbReference>
<organism evidence="2 3">
    <name type="scientific">Thermoanaerobacterium thermosaccharolyticum</name>
    <name type="common">Clostridium thermosaccharolyticum</name>
    <dbReference type="NCBI Taxonomy" id="1517"/>
    <lineage>
        <taxon>Bacteria</taxon>
        <taxon>Bacillati</taxon>
        <taxon>Bacillota</taxon>
        <taxon>Clostridia</taxon>
        <taxon>Thermoanaerobacterales</taxon>
        <taxon>Thermoanaerobacteraceae</taxon>
        <taxon>Thermoanaerobacterium</taxon>
    </lineage>
</organism>
<sequence length="241" mass="27852">MMEMLNIKESYNFLVCGDSISRGVVLDKIKNKYVLLRDSYTNLLNGYLKGTVENISKFGSTILKGKDRLARELDKTSPDVVLIEFGGNDCDFNWDEVAQDPYKDHAPNTDFNVFKDALRDLIDSLKNLNIVPVLLTLPPLDADRYFNWISKGNKEMAKNILTWLGSVTKIYWWQEKYNSAILSIASCTETKIIDIRSTFLDRPDYRKLICEDGIHPNEEGHRAIAEKIKDYVRTYYDFLLK</sequence>
<accession>A0A223HXG0</accession>
<reference evidence="2 3" key="1">
    <citation type="submission" date="2016-08" db="EMBL/GenBank/DDBJ databases">
        <title>A novel genetic cassette of butanologenic Thermoanaerobacterium thermosaccharolyticum that directly convert cellulose to butanol.</title>
        <authorList>
            <person name="Li T."/>
            <person name="He J."/>
        </authorList>
    </citation>
    <scope>NUCLEOTIDE SEQUENCE [LARGE SCALE GENOMIC DNA]</scope>
    <source>
        <strain evidence="2 3">TG57</strain>
    </source>
</reference>
<evidence type="ECO:0000313" key="3">
    <source>
        <dbReference type="Proteomes" id="UP000214975"/>
    </source>
</evidence>
<dbReference type="SUPFAM" id="SSF52266">
    <property type="entry name" value="SGNH hydrolase"/>
    <property type="match status" value="1"/>
</dbReference>
<dbReference type="InterPro" id="IPR013830">
    <property type="entry name" value="SGNH_hydro"/>
</dbReference>
<feature type="domain" description="SGNH hydrolase-type esterase" evidence="1">
    <location>
        <begin position="16"/>
        <end position="223"/>
    </location>
</feature>
<dbReference type="EMBL" id="CP016893">
    <property type="protein sequence ID" value="AST57170.1"/>
    <property type="molecule type" value="Genomic_DNA"/>
</dbReference>
<dbReference type="Proteomes" id="UP000214975">
    <property type="component" value="Chromosome"/>
</dbReference>
<dbReference type="PANTHER" id="PTHR30383">
    <property type="entry name" value="THIOESTERASE 1/PROTEASE 1/LYSOPHOSPHOLIPASE L1"/>
    <property type="match status" value="1"/>
</dbReference>
<dbReference type="PANTHER" id="PTHR30383:SF5">
    <property type="entry name" value="SGNH HYDROLASE-TYPE ESTERASE DOMAIN-CONTAINING PROTEIN"/>
    <property type="match status" value="1"/>
</dbReference>
<evidence type="ECO:0000313" key="2">
    <source>
        <dbReference type="EMBL" id="AST57170.1"/>
    </source>
</evidence>
<dbReference type="Pfam" id="PF13472">
    <property type="entry name" value="Lipase_GDSL_2"/>
    <property type="match status" value="1"/>
</dbReference>
<evidence type="ECO:0000259" key="1">
    <source>
        <dbReference type="Pfam" id="PF13472"/>
    </source>
</evidence>